<organism evidence="4 5">
    <name type="scientific">Halosimplex aquaticum</name>
    <dbReference type="NCBI Taxonomy" id="3026162"/>
    <lineage>
        <taxon>Archaea</taxon>
        <taxon>Methanobacteriati</taxon>
        <taxon>Methanobacteriota</taxon>
        <taxon>Stenosarchaea group</taxon>
        <taxon>Halobacteria</taxon>
        <taxon>Halobacteriales</taxon>
        <taxon>Haloarculaceae</taxon>
        <taxon>Halosimplex</taxon>
    </lineage>
</organism>
<keyword evidence="2 4" id="KW-0378">Hydrolase</keyword>
<dbReference type="InterPro" id="IPR000086">
    <property type="entry name" value="NUDIX_hydrolase_dom"/>
</dbReference>
<proteinExistence type="predicted"/>
<evidence type="ECO:0000256" key="1">
    <source>
        <dbReference type="ARBA" id="ARBA00001946"/>
    </source>
</evidence>
<evidence type="ECO:0000313" key="5">
    <source>
        <dbReference type="Proteomes" id="UP001596432"/>
    </source>
</evidence>
<keyword evidence="5" id="KW-1185">Reference proteome</keyword>
<dbReference type="SUPFAM" id="SSF55811">
    <property type="entry name" value="Nudix"/>
    <property type="match status" value="1"/>
</dbReference>
<dbReference type="PROSITE" id="PS51462">
    <property type="entry name" value="NUDIX"/>
    <property type="match status" value="1"/>
</dbReference>
<dbReference type="EMBL" id="JBHTAS010000001">
    <property type="protein sequence ID" value="MFC7138896.1"/>
    <property type="molecule type" value="Genomic_DNA"/>
</dbReference>
<comment type="caution">
    <text evidence="4">The sequence shown here is derived from an EMBL/GenBank/DDBJ whole genome shotgun (WGS) entry which is preliminary data.</text>
</comment>
<protein>
    <submittedName>
        <fullName evidence="4">NUDIX hydrolase</fullName>
    </submittedName>
</protein>
<evidence type="ECO:0000256" key="2">
    <source>
        <dbReference type="ARBA" id="ARBA00022801"/>
    </source>
</evidence>
<evidence type="ECO:0000259" key="3">
    <source>
        <dbReference type="PROSITE" id="PS51462"/>
    </source>
</evidence>
<dbReference type="PANTHER" id="PTHR43046:SF14">
    <property type="entry name" value="MUTT_NUDIX FAMILY PROTEIN"/>
    <property type="match status" value="1"/>
</dbReference>
<dbReference type="Proteomes" id="UP001596432">
    <property type="component" value="Unassembled WGS sequence"/>
</dbReference>
<dbReference type="PANTHER" id="PTHR43046">
    <property type="entry name" value="GDP-MANNOSE MANNOSYL HYDROLASE"/>
    <property type="match status" value="1"/>
</dbReference>
<dbReference type="CDD" id="cd02883">
    <property type="entry name" value="NUDIX_Hydrolase"/>
    <property type="match status" value="1"/>
</dbReference>
<accession>A0ABD5XZR1</accession>
<dbReference type="AlphaFoldDB" id="A0ABD5XZR1"/>
<dbReference type="GeneID" id="78819142"/>
<comment type="cofactor">
    <cofactor evidence="1">
        <name>Mg(2+)</name>
        <dbReference type="ChEBI" id="CHEBI:18420"/>
    </cofactor>
</comment>
<dbReference type="RefSeq" id="WP_274324497.1">
    <property type="nucleotide sequence ID" value="NZ_CP118158.1"/>
</dbReference>
<dbReference type="InterPro" id="IPR015797">
    <property type="entry name" value="NUDIX_hydrolase-like_dom_sf"/>
</dbReference>
<reference evidence="4 5" key="1">
    <citation type="journal article" date="2019" name="Int. J. Syst. Evol. Microbiol.">
        <title>The Global Catalogue of Microorganisms (GCM) 10K type strain sequencing project: providing services to taxonomists for standard genome sequencing and annotation.</title>
        <authorList>
            <consortium name="The Broad Institute Genomics Platform"/>
            <consortium name="The Broad Institute Genome Sequencing Center for Infectious Disease"/>
            <person name="Wu L."/>
            <person name="Ma J."/>
        </authorList>
    </citation>
    <scope>NUCLEOTIDE SEQUENCE [LARGE SCALE GENOMIC DNA]</scope>
    <source>
        <strain evidence="4 5">XZYJT29</strain>
    </source>
</reference>
<gene>
    <name evidence="4" type="ORF">ACFQMA_03475</name>
</gene>
<dbReference type="Pfam" id="PF00293">
    <property type="entry name" value="NUDIX"/>
    <property type="match status" value="1"/>
</dbReference>
<sequence length="196" mass="21132">MPNTPPDYCPDCGGRLEPVDPPAVQRCADCGEYEFFNPIPTARVAVLDSGGRSPPGSAAKPHDGDAVLLVKVDIPDRDLWGTPGGMVEAGEDPDVAGARELEEETTLVVDPADLVLFDARTFVKFEATHKTCLCYAVDAADVRGTPEADDEVAEARFWTPGELAATEDRLLTSWPEAYKDLQWWVDEGGAALDRDG</sequence>
<evidence type="ECO:0000313" key="4">
    <source>
        <dbReference type="EMBL" id="MFC7138896.1"/>
    </source>
</evidence>
<dbReference type="Gene3D" id="3.90.79.10">
    <property type="entry name" value="Nucleoside Triphosphate Pyrophosphohydrolase"/>
    <property type="match status" value="1"/>
</dbReference>
<feature type="domain" description="Nudix hydrolase" evidence="3">
    <location>
        <begin position="52"/>
        <end position="186"/>
    </location>
</feature>
<dbReference type="GO" id="GO:0016787">
    <property type="term" value="F:hydrolase activity"/>
    <property type="evidence" value="ECO:0007669"/>
    <property type="project" value="UniProtKB-KW"/>
</dbReference>
<name>A0ABD5XZR1_9EURY</name>